<reference evidence="3 4" key="1">
    <citation type="journal article" date="2007" name="PLoS Genet.">
        <title>A tale of two oxidation states: bacterial colonization of arsenic-rich environments.</title>
        <authorList>
            <person name="Muller D."/>
            <person name="Medigue C."/>
            <person name="Koechler S."/>
            <person name="Barbe V."/>
            <person name="Barakat M."/>
            <person name="Talla E."/>
            <person name="Bonnefoy V."/>
            <person name="Krin E."/>
            <person name="Arsene-Ploetze F."/>
            <person name="Carapito C."/>
            <person name="Chandler M."/>
            <person name="Cournoyer B."/>
            <person name="Cruveiller S."/>
            <person name="Dossat C."/>
            <person name="Duval S."/>
            <person name="Heymann M."/>
            <person name="Leize E."/>
            <person name="Lieutaud A."/>
            <person name="Lievremont D."/>
            <person name="Makita Y."/>
            <person name="Mangenot S."/>
            <person name="Nitschke W."/>
            <person name="Ortet P."/>
            <person name="Perdrial N."/>
            <person name="Schoepp B."/>
            <person name="Siguier N."/>
            <person name="Simeonova D.D."/>
            <person name="Rouy Z."/>
            <person name="Segurens B."/>
            <person name="Turlin E."/>
            <person name="Vallenet D."/>
            <person name="Van Dorsselaer A."/>
            <person name="Weiss S."/>
            <person name="Weissenbach J."/>
            <person name="Lett M.C."/>
            <person name="Danchin A."/>
            <person name="Bertin P.N."/>
        </authorList>
    </citation>
    <scope>NUCLEOTIDE SEQUENCE [LARGE SCALE GENOMIC DNA]</scope>
    <source>
        <strain evidence="4">ULPAs1</strain>
    </source>
</reference>
<evidence type="ECO:0000313" key="3">
    <source>
        <dbReference type="EMBL" id="CAL62328.1"/>
    </source>
</evidence>
<dbReference type="HOGENOM" id="CLU_1253696_0_0_4"/>
<dbReference type="STRING" id="204773.HEAR2192"/>
<feature type="transmembrane region" description="Helical" evidence="1">
    <location>
        <begin position="44"/>
        <end position="63"/>
    </location>
</feature>
<keyword evidence="1" id="KW-0472">Membrane</keyword>
<gene>
    <name evidence="3" type="ordered locus">HEAR2192</name>
</gene>
<dbReference type="eggNOG" id="ENOG503312N">
    <property type="taxonomic scope" value="Bacteria"/>
</dbReference>
<keyword evidence="4" id="KW-1185">Reference proteome</keyword>
<evidence type="ECO:0000259" key="2">
    <source>
        <dbReference type="Pfam" id="PF18153"/>
    </source>
</evidence>
<dbReference type="AlphaFoldDB" id="A4G741"/>
<feature type="domain" description="CD-NTase-associated protein 15" evidence="2">
    <location>
        <begin position="79"/>
        <end position="194"/>
    </location>
</feature>
<protein>
    <recommendedName>
        <fullName evidence="2">CD-NTase-associated protein 15 domain-containing protein</fullName>
    </recommendedName>
</protein>
<keyword evidence="1" id="KW-0812">Transmembrane</keyword>
<dbReference type="InterPro" id="IPR041208">
    <property type="entry name" value="Cap15"/>
</dbReference>
<accession>A4G741</accession>
<name>A4G741_HERAR</name>
<dbReference type="OrthoDB" id="6058382at2"/>
<proteinExistence type="predicted"/>
<sequence length="229" mass="25599">MNLLSLTYSEFERLLKAFGITTLCVAAVIFIVRVSLDSPTITALWQAATSSVTLTAIAFGFFARRKWQSPLLAKWLGRPIIHGLWRGQLHTNYIGADGQSKPPIEIAFVIKQTYLTLSIESFTRGQEGESTVEALLQNSKTDTTKVCYIFELRRQYKGENKLTTGSGELKLLNKGTQLKGHYWTNSPTQGDLELQLITRDCDGVDCFDVAEEKWLVTKDESQTEVAQAA</sequence>
<feature type="transmembrane region" description="Helical" evidence="1">
    <location>
        <begin position="14"/>
        <end position="32"/>
    </location>
</feature>
<dbReference type="EMBL" id="CU207211">
    <property type="protein sequence ID" value="CAL62328.1"/>
    <property type="molecule type" value="Genomic_DNA"/>
</dbReference>
<evidence type="ECO:0000256" key="1">
    <source>
        <dbReference type="SAM" id="Phobius"/>
    </source>
</evidence>
<keyword evidence="1" id="KW-1133">Transmembrane helix</keyword>
<dbReference type="Pfam" id="PF18153">
    <property type="entry name" value="Cap15_CD_rec"/>
    <property type="match status" value="1"/>
</dbReference>
<evidence type="ECO:0000313" key="4">
    <source>
        <dbReference type="Proteomes" id="UP000006697"/>
    </source>
</evidence>
<dbReference type="Proteomes" id="UP000006697">
    <property type="component" value="Chromosome"/>
</dbReference>
<dbReference type="KEGG" id="har:HEAR2192"/>
<organism evidence="3 4">
    <name type="scientific">Herminiimonas arsenicoxydans</name>
    <dbReference type="NCBI Taxonomy" id="204773"/>
    <lineage>
        <taxon>Bacteria</taxon>
        <taxon>Pseudomonadati</taxon>
        <taxon>Pseudomonadota</taxon>
        <taxon>Betaproteobacteria</taxon>
        <taxon>Burkholderiales</taxon>
        <taxon>Oxalobacteraceae</taxon>
        <taxon>Herminiimonas</taxon>
    </lineage>
</organism>